<evidence type="ECO:0000256" key="3">
    <source>
        <dbReference type="ARBA" id="ARBA00022692"/>
    </source>
</evidence>
<keyword evidence="3 12" id="KW-0812">Transmembrane</keyword>
<feature type="transmembrane region" description="Helical" evidence="12">
    <location>
        <begin position="1195"/>
        <end position="1218"/>
    </location>
</feature>
<dbReference type="InterPro" id="IPR018303">
    <property type="entry name" value="ATPase_P-typ_P_site"/>
</dbReference>
<feature type="transmembrane region" description="Helical" evidence="12">
    <location>
        <begin position="1072"/>
        <end position="1098"/>
    </location>
</feature>
<dbReference type="SFLD" id="SFLDS00003">
    <property type="entry name" value="Haloacid_Dehalogenase"/>
    <property type="match status" value="1"/>
</dbReference>
<evidence type="ECO:0000256" key="2">
    <source>
        <dbReference type="ARBA" id="ARBA00022553"/>
    </source>
</evidence>
<dbReference type="Gene3D" id="1.20.1110.10">
    <property type="entry name" value="Calcium-transporting ATPase, transmembrane domain"/>
    <property type="match status" value="1"/>
</dbReference>
<evidence type="ECO:0000256" key="4">
    <source>
        <dbReference type="ARBA" id="ARBA00022723"/>
    </source>
</evidence>
<dbReference type="Gene3D" id="2.70.150.10">
    <property type="entry name" value="Calcium-transporting ATPase, cytoplasmic transduction domain A"/>
    <property type="match status" value="1"/>
</dbReference>
<feature type="domain" description="P-type ATPase A" evidence="13">
    <location>
        <begin position="295"/>
        <end position="385"/>
    </location>
</feature>
<dbReference type="InterPro" id="IPR008250">
    <property type="entry name" value="ATPase_P-typ_transduc_dom_A_sf"/>
</dbReference>
<dbReference type="InterPro" id="IPR006544">
    <property type="entry name" value="P-type_TPase_V"/>
</dbReference>
<evidence type="ECO:0000256" key="11">
    <source>
        <dbReference type="ARBA" id="ARBA00049360"/>
    </source>
</evidence>
<evidence type="ECO:0000313" key="16">
    <source>
        <dbReference type="Proteomes" id="UP001244341"/>
    </source>
</evidence>
<keyword evidence="8 12" id="KW-1278">Translocase</keyword>
<dbReference type="InterPro" id="IPR023298">
    <property type="entry name" value="ATPase_P-typ_TM_dom_sf"/>
</dbReference>
<dbReference type="InterPro" id="IPR059000">
    <property type="entry name" value="ATPase_P-type_domA"/>
</dbReference>
<feature type="transmembrane region" description="Helical" evidence="12">
    <location>
        <begin position="1156"/>
        <end position="1175"/>
    </location>
</feature>
<comment type="catalytic activity">
    <reaction evidence="11 12">
        <text>ATP + H2O = ADP + phosphate + H(+)</text>
        <dbReference type="Rhea" id="RHEA:13065"/>
        <dbReference type="ChEBI" id="CHEBI:15377"/>
        <dbReference type="ChEBI" id="CHEBI:15378"/>
        <dbReference type="ChEBI" id="CHEBI:30616"/>
        <dbReference type="ChEBI" id="CHEBI:43474"/>
        <dbReference type="ChEBI" id="CHEBI:456216"/>
    </reaction>
</comment>
<feature type="domain" description="P5B-type ATPase N-terminal" evidence="14">
    <location>
        <begin position="55"/>
        <end position="165"/>
    </location>
</feature>
<evidence type="ECO:0000256" key="9">
    <source>
        <dbReference type="ARBA" id="ARBA00022989"/>
    </source>
</evidence>
<dbReference type="PROSITE" id="PS00154">
    <property type="entry name" value="ATPASE_E1_E2"/>
    <property type="match status" value="1"/>
</dbReference>
<dbReference type="PANTHER" id="PTHR45630">
    <property type="entry name" value="CATION-TRANSPORTING ATPASE-RELATED"/>
    <property type="match status" value="1"/>
</dbReference>
<keyword evidence="6 12" id="KW-0067">ATP-binding</keyword>
<dbReference type="PRINTS" id="PR00119">
    <property type="entry name" value="CATATPASE"/>
</dbReference>
<evidence type="ECO:0000259" key="14">
    <source>
        <dbReference type="Pfam" id="PF12409"/>
    </source>
</evidence>
<sequence length="1286" mass="138138">MGSNFVLHDEELHPNVQHFEVEQPLTGLKQDKQRLQRLHRPTVDVFAGEDKEILSFEGFTSPWYKQLLFLVLGVCTFGVLFLVAKWSLRVRTALRLSRCPLKQAKFVRVTLLDGRVSLHDVEVLQPSPAASHPYLSPQQHPDLLVEAGFPLQQRLLEYRCGRYFYVESADKFLPVPDVPKAFNTQLQASATRMAVSKDPRVLEERDWQLGDRQQHYGSNEMAIPVKSVAALIADEMWHPFYVFQYFSIIIWVAGDQYYTYAVCILVITWFSIITSAVETHQNMKRLADIAHFSCMVEVLRGGSFKLMPSQTLVPGDIIAVVPGTLPADCVLLNGECIVDENMLTGESVPVRKVPYNPSVEGSGYCPDKHASCTLYGGTQVAQARAPGTSYSGLGLSPSASTGGCALAMVARTRFYSAKGQLLRSILYPRDGSESFISDSLKFIGVMLVACIGIFIWAAVVLASIGAEPTRIVVRFFDMITIAVPPALPACLTIATVFSIGRLRKIGIYVTGPHTITLAGQLDVVCFDKTGTLTVQGLELQSIVPVNNGRFEPPSTDMQLLPPDVPQGLASCHGLALLGDTLVGDPLDQKLFAASGWSLVDKEDGQYSPAAAATAHAPQQLAVVHPPGRPAAAVAVVRRFEFSSQLQRNLVVVQLGVAGSGAAAGPTGGSGSPAAAAAATADLLDSHMSGPLVSLAAPAPAAQSLAAAVPGATHVLYAKGSPEMIKSLVAASSLPPDFDRLLAEYTREGLRVLALARGVVVPGSLPDGALSSYSQQQLEAAVQLELTGLAVLANPLRPDTAGAIQALQKAQIRTAMVTGDHVRTAVSVAHQCNILPEGRPVLLMDAAPPGQPVDACPVSLSVLYPDGSVNASVTRTAVLPQVMMGELECAVTGKGFDALLAPPYDAELLQPMLRRGTVFARMSPDNKRDLMELLGSGLQTAAAPGCPKLGLHVGFCGDGANDCGALKAAHVGVSLCEAEASVAAPMTSRQQSITSMISVVAEGRCALLATYQIFQFIVGYAMAQAFATNLMYTHGLQMGNYQYLIQDLFYITILAALMGYTKPRKELARAKPVGRVLSLPLILSLLLQIAVVIVFQLIALRAMRRIPWYKSTIGTPDLRTYKAPETTVIYLINLAQFIILGVVFNKGYPHRQPLWTNVGMLVAMILQVLFLIYSLFSVDAFTTKVQTMVGRGPPDGLPTAFRAGLLLIMVVNAAVAMLAELGSTYGLRLIDRAKSSGWLQRRRSTTDPVLRQGLLHPMHIGMPLPKHSPANGLHVPSLQPPSGAALL</sequence>
<dbReference type="SUPFAM" id="SSF56784">
    <property type="entry name" value="HAD-like"/>
    <property type="match status" value="1"/>
</dbReference>
<dbReference type="EMBL" id="CP126208">
    <property type="protein sequence ID" value="WIA08576.1"/>
    <property type="molecule type" value="Genomic_DNA"/>
</dbReference>
<comment type="subcellular location">
    <subcellularLocation>
        <location evidence="1 12">Membrane</location>
        <topology evidence="1 12">Multi-pass membrane protein</topology>
    </subcellularLocation>
</comment>
<evidence type="ECO:0000256" key="12">
    <source>
        <dbReference type="RuleBase" id="RU362082"/>
    </source>
</evidence>
<evidence type="ECO:0000256" key="1">
    <source>
        <dbReference type="ARBA" id="ARBA00004141"/>
    </source>
</evidence>
<dbReference type="SFLD" id="SFLDG00002">
    <property type="entry name" value="C1.7:_P-type_atpase_like"/>
    <property type="match status" value="1"/>
</dbReference>
<dbReference type="InterPro" id="IPR023299">
    <property type="entry name" value="ATPase_P-typ_cyto_dom_N"/>
</dbReference>
<dbReference type="InterPro" id="IPR044492">
    <property type="entry name" value="P_typ_ATPase_HD_dom"/>
</dbReference>
<evidence type="ECO:0000256" key="5">
    <source>
        <dbReference type="ARBA" id="ARBA00022741"/>
    </source>
</evidence>
<feature type="transmembrane region" description="Helical" evidence="12">
    <location>
        <begin position="236"/>
        <end position="253"/>
    </location>
</feature>
<dbReference type="SUPFAM" id="SSF81653">
    <property type="entry name" value="Calcium ATPase, transduction domain A"/>
    <property type="match status" value="1"/>
</dbReference>
<evidence type="ECO:0000256" key="10">
    <source>
        <dbReference type="ARBA" id="ARBA00023136"/>
    </source>
</evidence>
<dbReference type="InterPro" id="IPR023214">
    <property type="entry name" value="HAD_sf"/>
</dbReference>
<reference evidence="15 16" key="1">
    <citation type="submission" date="2023-05" db="EMBL/GenBank/DDBJ databases">
        <title>A 100% complete, gapless, phased diploid assembly of the Scenedesmus obliquus UTEX 3031 genome.</title>
        <authorList>
            <person name="Biondi T.C."/>
            <person name="Hanschen E.R."/>
            <person name="Kwon T."/>
            <person name="Eng W."/>
            <person name="Kruse C.P.S."/>
            <person name="Koehler S.I."/>
            <person name="Kunde Y."/>
            <person name="Gleasner C.D."/>
            <person name="You Mak K.T."/>
            <person name="Polle J."/>
            <person name="Hovde B.T."/>
            <person name="Starkenburg S.R."/>
        </authorList>
    </citation>
    <scope>NUCLEOTIDE SEQUENCE [LARGE SCALE GENOMIC DNA]</scope>
    <source>
        <strain evidence="15 16">DOE0152z</strain>
    </source>
</reference>
<dbReference type="SUPFAM" id="SSF81660">
    <property type="entry name" value="Metal cation-transporting ATPase, ATP-binding domain N"/>
    <property type="match status" value="1"/>
</dbReference>
<feature type="transmembrane region" description="Helical" evidence="12">
    <location>
        <begin position="67"/>
        <end position="88"/>
    </location>
</feature>
<protein>
    <recommendedName>
        <fullName evidence="12">Cation-transporting ATPase</fullName>
        <ecNumber evidence="12">7.2.2.-</ecNumber>
    </recommendedName>
</protein>
<dbReference type="Proteomes" id="UP001244341">
    <property type="component" value="Chromosome 1b"/>
</dbReference>
<keyword evidence="7 12" id="KW-0460">Magnesium</keyword>
<feature type="transmembrane region" description="Helical" evidence="12">
    <location>
        <begin position="442"/>
        <end position="466"/>
    </location>
</feature>
<gene>
    <name evidence="15" type="ORF">OEZ85_008005</name>
</gene>
<evidence type="ECO:0000256" key="7">
    <source>
        <dbReference type="ARBA" id="ARBA00022842"/>
    </source>
</evidence>
<feature type="transmembrane region" description="Helical" evidence="12">
    <location>
        <begin position="1126"/>
        <end position="1144"/>
    </location>
</feature>
<evidence type="ECO:0000256" key="6">
    <source>
        <dbReference type="ARBA" id="ARBA00022840"/>
    </source>
</evidence>
<dbReference type="InterPro" id="IPR036412">
    <property type="entry name" value="HAD-like_sf"/>
</dbReference>
<dbReference type="SUPFAM" id="SSF81665">
    <property type="entry name" value="Calcium ATPase, transmembrane domain M"/>
    <property type="match status" value="1"/>
</dbReference>
<proteinExistence type="inferred from homology"/>
<accession>A0ABY8THL3</accession>
<keyword evidence="16" id="KW-1185">Reference proteome</keyword>
<dbReference type="EC" id="7.2.2.-" evidence="12"/>
<evidence type="ECO:0000313" key="15">
    <source>
        <dbReference type="EMBL" id="WIA08576.1"/>
    </source>
</evidence>
<comment type="similarity">
    <text evidence="12">Belongs to the cation transport ATPase (P-type) (TC 3.A.3) family. Type V subfamily.</text>
</comment>
<feature type="transmembrane region" description="Helical" evidence="12">
    <location>
        <begin position="259"/>
        <end position="277"/>
    </location>
</feature>
<dbReference type="Gene3D" id="3.40.50.1000">
    <property type="entry name" value="HAD superfamily/HAD-like"/>
    <property type="match status" value="1"/>
</dbReference>
<keyword evidence="2" id="KW-0597">Phosphoprotein</keyword>
<feature type="transmembrane region" description="Helical" evidence="12">
    <location>
        <begin position="1004"/>
        <end position="1022"/>
    </location>
</feature>
<dbReference type="InterPro" id="IPR047819">
    <property type="entry name" value="P5A-ATPase_N"/>
</dbReference>
<dbReference type="Pfam" id="PF00702">
    <property type="entry name" value="Hydrolase"/>
    <property type="match status" value="1"/>
</dbReference>
<dbReference type="Pfam" id="PF12409">
    <property type="entry name" value="P5-ATPase"/>
    <property type="match status" value="1"/>
</dbReference>
<keyword evidence="9 12" id="KW-1133">Transmembrane helix</keyword>
<feature type="transmembrane region" description="Helical" evidence="12">
    <location>
        <begin position="1042"/>
        <end position="1060"/>
    </location>
</feature>
<evidence type="ECO:0000256" key="8">
    <source>
        <dbReference type="ARBA" id="ARBA00022967"/>
    </source>
</evidence>
<dbReference type="SFLD" id="SFLDF00027">
    <property type="entry name" value="p-type_atpase"/>
    <property type="match status" value="1"/>
</dbReference>
<dbReference type="Gene3D" id="3.40.1110.10">
    <property type="entry name" value="Calcium-transporting ATPase, cytoplasmic domain N"/>
    <property type="match status" value="1"/>
</dbReference>
<name>A0ABY8THL3_TETOB</name>
<keyword evidence="10 12" id="KW-0472">Membrane</keyword>
<organism evidence="15 16">
    <name type="scientific">Tetradesmus obliquus</name>
    <name type="common">Green alga</name>
    <name type="synonym">Acutodesmus obliquus</name>
    <dbReference type="NCBI Taxonomy" id="3088"/>
    <lineage>
        <taxon>Eukaryota</taxon>
        <taxon>Viridiplantae</taxon>
        <taxon>Chlorophyta</taxon>
        <taxon>core chlorophytes</taxon>
        <taxon>Chlorophyceae</taxon>
        <taxon>CS clade</taxon>
        <taxon>Sphaeropleales</taxon>
        <taxon>Scenedesmaceae</taxon>
        <taxon>Tetradesmus</taxon>
    </lineage>
</organism>
<keyword evidence="5 12" id="KW-0547">Nucleotide-binding</keyword>
<dbReference type="Pfam" id="PF00122">
    <property type="entry name" value="E1-E2_ATPase"/>
    <property type="match status" value="1"/>
</dbReference>
<keyword evidence="4 12" id="KW-0479">Metal-binding</keyword>
<dbReference type="PANTHER" id="PTHR45630:SF8">
    <property type="entry name" value="CATION-TRANSPORTING ATPASE"/>
    <property type="match status" value="1"/>
</dbReference>
<feature type="transmembrane region" description="Helical" evidence="12">
    <location>
        <begin position="478"/>
        <end position="499"/>
    </location>
</feature>
<evidence type="ECO:0000259" key="13">
    <source>
        <dbReference type="Pfam" id="PF00122"/>
    </source>
</evidence>